<evidence type="ECO:0000259" key="2">
    <source>
        <dbReference type="Pfam" id="PF00817"/>
    </source>
</evidence>
<reference evidence="4" key="1">
    <citation type="journal article" date="2019" name="Int. J. Syst. Evol. Microbiol.">
        <title>The Global Catalogue of Microorganisms (GCM) 10K type strain sequencing project: providing services to taxonomists for standard genome sequencing and annotation.</title>
        <authorList>
            <consortium name="The Broad Institute Genomics Platform"/>
            <consortium name="The Broad Institute Genome Sequencing Center for Infectious Disease"/>
            <person name="Wu L."/>
            <person name="Ma J."/>
        </authorList>
    </citation>
    <scope>NUCLEOTIDE SEQUENCE [LARGE SCALE GENOMIC DNA]</scope>
    <source>
        <strain evidence="4">KCTC 22814</strain>
    </source>
</reference>
<organism evidence="3 4">
    <name type="scientific">Sphingobacterium bambusae</name>
    <dbReference type="NCBI Taxonomy" id="662858"/>
    <lineage>
        <taxon>Bacteria</taxon>
        <taxon>Pseudomonadati</taxon>
        <taxon>Bacteroidota</taxon>
        <taxon>Sphingobacteriia</taxon>
        <taxon>Sphingobacteriales</taxon>
        <taxon>Sphingobacteriaceae</taxon>
        <taxon>Sphingobacterium</taxon>
    </lineage>
</organism>
<proteinExistence type="predicted"/>
<gene>
    <name evidence="3" type="ORF">ACFS7Y_16895</name>
</gene>
<dbReference type="PANTHER" id="PTHR35369:SF2">
    <property type="entry name" value="BLR3025 PROTEIN"/>
    <property type="match status" value="1"/>
</dbReference>
<dbReference type="PANTHER" id="PTHR35369">
    <property type="entry name" value="BLR3025 PROTEIN-RELATED"/>
    <property type="match status" value="1"/>
</dbReference>
<name>A0ABW6BL87_9SPHI</name>
<dbReference type="EMBL" id="JBHUPB010000011">
    <property type="protein sequence ID" value="MFD2969074.1"/>
    <property type="molecule type" value="Genomic_DNA"/>
</dbReference>
<dbReference type="Proteomes" id="UP001597525">
    <property type="component" value="Unassembled WGS sequence"/>
</dbReference>
<dbReference type="Pfam" id="PF00817">
    <property type="entry name" value="IMS"/>
    <property type="match status" value="1"/>
</dbReference>
<evidence type="ECO:0000313" key="3">
    <source>
        <dbReference type="EMBL" id="MFD2969074.1"/>
    </source>
</evidence>
<evidence type="ECO:0000256" key="1">
    <source>
        <dbReference type="ARBA" id="ARBA00022763"/>
    </source>
</evidence>
<dbReference type="InterPro" id="IPR050356">
    <property type="entry name" value="SulA_CellDiv_inhibitor"/>
</dbReference>
<keyword evidence="4" id="KW-1185">Reference proteome</keyword>
<dbReference type="SUPFAM" id="SSF56672">
    <property type="entry name" value="DNA/RNA polymerases"/>
    <property type="match status" value="1"/>
</dbReference>
<protein>
    <submittedName>
        <fullName evidence="3">DNA polymerase Y family protein</fullName>
    </submittedName>
</protein>
<accession>A0ABW6BL87</accession>
<dbReference type="CDD" id="cd03468">
    <property type="entry name" value="PolY_like"/>
    <property type="match status" value="1"/>
</dbReference>
<comment type="caution">
    <text evidence="3">The sequence shown here is derived from an EMBL/GenBank/DDBJ whole genome shotgun (WGS) entry which is preliminary data.</text>
</comment>
<dbReference type="InterPro" id="IPR043502">
    <property type="entry name" value="DNA/RNA_pol_sf"/>
</dbReference>
<evidence type="ECO:0000313" key="4">
    <source>
        <dbReference type="Proteomes" id="UP001597525"/>
    </source>
</evidence>
<dbReference type="InterPro" id="IPR001126">
    <property type="entry name" value="UmuC"/>
</dbReference>
<dbReference type="RefSeq" id="WP_320184563.1">
    <property type="nucleotide sequence ID" value="NZ_CP138332.1"/>
</dbReference>
<sequence length="500" mass="56940">MQKRYAVLWFPYLLTDWYLRSHAQYQQVPVVFVMPVQGRVLITASNNLAQQLGVMPDMLLADARAAVPQLHVLQDKPLRREKLLKALALWCIKFTPIVSLDEYGSILLDISGCTHLWGAEQDYLSAIVDQLASKGYQAYLCSAGTIGAAWAAAHYSCGTRLVEEGKQLALLGDLPPEALRLERSTVDRLYKLGFRTLASFASIPVTVLKRRFTADIVTRLQQFLGKSEEYLTPVQPILPYTERLPCLEPICTDKSIEVAIGKLLNNLCQRLAGEGKGLRKAKLSCYRVDGKVQSVEIGTNRPSAHVPHLCGLFSQKIGQIAPGLGIELFIMDALMVDDAPSLQELLWKGNIGLADNDIVELLDKIKARDRYCRINRYLPNAQHWPERSIRPAATLNEKKTIAWPFDRPRPTRMLHPPHAIEVAAPIPDYPPMLFRYQGQVHHIKRADGPERIEREWWLEAGEHRDYYYVEDEQGRRYWLFRLGHYTTDVSPEWYLHGFFA</sequence>
<keyword evidence="1" id="KW-0227">DNA damage</keyword>
<feature type="domain" description="UmuC" evidence="2">
    <location>
        <begin position="19"/>
        <end position="145"/>
    </location>
</feature>